<protein>
    <submittedName>
        <fullName evidence="13">Cytochrome c oxidase assembly protein subunit 15</fullName>
    </submittedName>
</protein>
<dbReference type="AlphaFoldDB" id="A0A4R6SPN9"/>
<dbReference type="Pfam" id="PF02628">
    <property type="entry name" value="COX15-CtaA"/>
    <property type="match status" value="2"/>
</dbReference>
<sequence length="354" mass="40202">MVPRSEKRFIRLNLITIVVTLLLILAGGIVRSTGSGMGCPDWPKCFDQYVPPTSVSQLPADYKEKYVAQRIAKNERFAKTLDRMGKGHLADSIRHDQSILQPEEFNVSKTWTEYLNRLMGAITGFLLLGLTVLSWKYRKSAARISILSFLNLIIVGFQAWLGSIVVSTNLMPWVVTVHMLLALVILAILVYTYNYAQQLQKETTVIMAKVTWLKVIIFLTIVLSVIQIVLGTEVREAVDAVSRKLLYNNRESWIAETGMIFSYHRDVAIFVLILNLVVYKIVKDKFNGKAAALSVAYKIWIVLIIQIASGLILSNFALPPYAQALHILFSTALFTLQYYLYLLVYRTDSYQQEH</sequence>
<keyword evidence="9 12" id="KW-0472">Membrane</keyword>
<dbReference type="EMBL" id="SNYC01000008">
    <property type="protein sequence ID" value="TDQ06579.1"/>
    <property type="molecule type" value="Genomic_DNA"/>
</dbReference>
<comment type="pathway">
    <text evidence="11">Porphyrin-containing compound metabolism.</text>
</comment>
<keyword evidence="4" id="KW-0479">Metal-binding</keyword>
<keyword evidence="3 12" id="KW-0812">Transmembrane</keyword>
<feature type="transmembrane region" description="Helical" evidence="12">
    <location>
        <begin position="170"/>
        <end position="191"/>
    </location>
</feature>
<feature type="transmembrane region" description="Helical" evidence="12">
    <location>
        <begin position="299"/>
        <end position="318"/>
    </location>
</feature>
<dbReference type="InterPro" id="IPR003780">
    <property type="entry name" value="COX15/CtaA_fam"/>
</dbReference>
<feature type="transmembrane region" description="Helical" evidence="12">
    <location>
        <begin position="324"/>
        <end position="344"/>
    </location>
</feature>
<dbReference type="OrthoDB" id="1447144at2"/>
<keyword evidence="5 12" id="KW-1133">Transmembrane helix</keyword>
<feature type="transmembrane region" description="Helical" evidence="12">
    <location>
        <begin position="12"/>
        <end position="30"/>
    </location>
</feature>
<gene>
    <name evidence="13" type="ORF">ATK78_4235</name>
</gene>
<evidence type="ECO:0000256" key="4">
    <source>
        <dbReference type="ARBA" id="ARBA00022723"/>
    </source>
</evidence>
<dbReference type="RefSeq" id="WP_133578034.1">
    <property type="nucleotide sequence ID" value="NZ_SNYC01000008.1"/>
</dbReference>
<dbReference type="GO" id="GO:0006784">
    <property type="term" value="P:heme A biosynthetic process"/>
    <property type="evidence" value="ECO:0007669"/>
    <property type="project" value="InterPro"/>
</dbReference>
<dbReference type="Proteomes" id="UP000295620">
    <property type="component" value="Unassembled WGS sequence"/>
</dbReference>
<keyword evidence="8" id="KW-0350">Heme biosynthesis</keyword>
<feature type="transmembrane region" description="Helical" evidence="12">
    <location>
        <begin position="212"/>
        <end position="232"/>
    </location>
</feature>
<evidence type="ECO:0000256" key="8">
    <source>
        <dbReference type="ARBA" id="ARBA00023133"/>
    </source>
</evidence>
<evidence type="ECO:0000256" key="7">
    <source>
        <dbReference type="ARBA" id="ARBA00023004"/>
    </source>
</evidence>
<evidence type="ECO:0000256" key="9">
    <source>
        <dbReference type="ARBA" id="ARBA00023136"/>
    </source>
</evidence>
<organism evidence="13 14">
    <name type="scientific">Pedobacter metabolipauper</name>
    <dbReference type="NCBI Taxonomy" id="425513"/>
    <lineage>
        <taxon>Bacteria</taxon>
        <taxon>Pseudomonadati</taxon>
        <taxon>Bacteroidota</taxon>
        <taxon>Sphingobacteriia</taxon>
        <taxon>Sphingobacteriales</taxon>
        <taxon>Sphingobacteriaceae</taxon>
        <taxon>Pedobacter</taxon>
    </lineage>
</organism>
<evidence type="ECO:0000313" key="13">
    <source>
        <dbReference type="EMBL" id="TDQ06579.1"/>
    </source>
</evidence>
<dbReference type="PANTHER" id="PTHR35457:SF1">
    <property type="entry name" value="HEME A SYNTHASE"/>
    <property type="match status" value="1"/>
</dbReference>
<evidence type="ECO:0000256" key="6">
    <source>
        <dbReference type="ARBA" id="ARBA00023002"/>
    </source>
</evidence>
<feature type="transmembrane region" description="Helical" evidence="12">
    <location>
        <begin position="114"/>
        <end position="133"/>
    </location>
</feature>
<evidence type="ECO:0000256" key="5">
    <source>
        <dbReference type="ARBA" id="ARBA00022989"/>
    </source>
</evidence>
<evidence type="ECO:0000256" key="2">
    <source>
        <dbReference type="ARBA" id="ARBA00022475"/>
    </source>
</evidence>
<evidence type="ECO:0000256" key="12">
    <source>
        <dbReference type="SAM" id="Phobius"/>
    </source>
</evidence>
<accession>A0A4R6SPN9</accession>
<evidence type="ECO:0000256" key="3">
    <source>
        <dbReference type="ARBA" id="ARBA00022692"/>
    </source>
</evidence>
<evidence type="ECO:0000256" key="1">
    <source>
        <dbReference type="ARBA" id="ARBA00004141"/>
    </source>
</evidence>
<feature type="transmembrane region" description="Helical" evidence="12">
    <location>
        <begin position="145"/>
        <end position="164"/>
    </location>
</feature>
<evidence type="ECO:0000256" key="11">
    <source>
        <dbReference type="ARBA" id="ARBA00023444"/>
    </source>
</evidence>
<keyword evidence="7" id="KW-0408">Iron</keyword>
<dbReference type="GO" id="GO:0016491">
    <property type="term" value="F:oxidoreductase activity"/>
    <property type="evidence" value="ECO:0007669"/>
    <property type="project" value="UniProtKB-KW"/>
</dbReference>
<comment type="subcellular location">
    <subcellularLocation>
        <location evidence="1">Membrane</location>
        <topology evidence="1">Multi-pass membrane protein</topology>
    </subcellularLocation>
</comment>
<keyword evidence="6" id="KW-0560">Oxidoreductase</keyword>
<feature type="transmembrane region" description="Helical" evidence="12">
    <location>
        <begin position="252"/>
        <end position="278"/>
    </location>
</feature>
<proteinExistence type="predicted"/>
<keyword evidence="14" id="KW-1185">Reference proteome</keyword>
<comment type="caution">
    <text evidence="13">The sequence shown here is derived from an EMBL/GenBank/DDBJ whole genome shotgun (WGS) entry which is preliminary data.</text>
</comment>
<evidence type="ECO:0000256" key="10">
    <source>
        <dbReference type="ARBA" id="ARBA00023157"/>
    </source>
</evidence>
<keyword evidence="10" id="KW-1015">Disulfide bond</keyword>
<dbReference type="GO" id="GO:0046872">
    <property type="term" value="F:metal ion binding"/>
    <property type="evidence" value="ECO:0007669"/>
    <property type="project" value="UniProtKB-KW"/>
</dbReference>
<dbReference type="InterPro" id="IPR050450">
    <property type="entry name" value="COX15/CtaA_HemeA_synthase"/>
</dbReference>
<evidence type="ECO:0000313" key="14">
    <source>
        <dbReference type="Proteomes" id="UP000295620"/>
    </source>
</evidence>
<dbReference type="PANTHER" id="PTHR35457">
    <property type="entry name" value="HEME A SYNTHASE"/>
    <property type="match status" value="1"/>
</dbReference>
<name>A0A4R6SPN9_9SPHI</name>
<dbReference type="GO" id="GO:0016020">
    <property type="term" value="C:membrane"/>
    <property type="evidence" value="ECO:0007669"/>
    <property type="project" value="UniProtKB-SubCell"/>
</dbReference>
<reference evidence="13 14" key="1">
    <citation type="submission" date="2019-03" db="EMBL/GenBank/DDBJ databases">
        <title>Genomic Encyclopedia of Archaeal and Bacterial Type Strains, Phase II (KMG-II): from individual species to whole genera.</title>
        <authorList>
            <person name="Goeker M."/>
        </authorList>
    </citation>
    <scope>NUCLEOTIDE SEQUENCE [LARGE SCALE GENOMIC DNA]</scope>
    <source>
        <strain evidence="13 14">DSM 19035</strain>
    </source>
</reference>
<keyword evidence="2" id="KW-1003">Cell membrane</keyword>